<protein>
    <submittedName>
        <fullName evidence="1">Uncharacterized protein</fullName>
    </submittedName>
</protein>
<proteinExistence type="predicted"/>
<organism evidence="1 2">
    <name type="scientific">Athelia psychrophila</name>
    <dbReference type="NCBI Taxonomy" id="1759441"/>
    <lineage>
        <taxon>Eukaryota</taxon>
        <taxon>Fungi</taxon>
        <taxon>Dikarya</taxon>
        <taxon>Basidiomycota</taxon>
        <taxon>Agaricomycotina</taxon>
        <taxon>Agaricomycetes</taxon>
        <taxon>Agaricomycetidae</taxon>
        <taxon>Atheliales</taxon>
        <taxon>Atheliaceae</taxon>
        <taxon>Athelia</taxon>
    </lineage>
</organism>
<sequence length="65" mass="7194">MRGEGDQLQVGPDRAELTCLSIAFSKGTFFEWACGRCVLTVFENYVVEIDVDGKHVKLALWDTAG</sequence>
<dbReference type="InterPro" id="IPR027417">
    <property type="entry name" value="P-loop_NTPase"/>
</dbReference>
<dbReference type="Gene3D" id="3.40.50.300">
    <property type="entry name" value="P-loop containing nucleotide triphosphate hydrolases"/>
    <property type="match status" value="1"/>
</dbReference>
<evidence type="ECO:0000313" key="2">
    <source>
        <dbReference type="Proteomes" id="UP000076532"/>
    </source>
</evidence>
<gene>
    <name evidence="1" type="ORF">FIBSPDRAFT_942628</name>
</gene>
<evidence type="ECO:0000313" key="1">
    <source>
        <dbReference type="EMBL" id="KZP34510.1"/>
    </source>
</evidence>
<dbReference type="STRING" id="436010.A0A166X7Y5"/>
<dbReference type="InterPro" id="IPR001806">
    <property type="entry name" value="Small_GTPase"/>
</dbReference>
<dbReference type="Pfam" id="PF00071">
    <property type="entry name" value="Ras"/>
    <property type="match status" value="1"/>
</dbReference>
<name>A0A166X7Y5_9AGAM</name>
<accession>A0A166X7Y5</accession>
<dbReference type="AlphaFoldDB" id="A0A166X7Y5"/>
<dbReference type="GO" id="GO:0003924">
    <property type="term" value="F:GTPase activity"/>
    <property type="evidence" value="ECO:0007669"/>
    <property type="project" value="InterPro"/>
</dbReference>
<dbReference type="GO" id="GO:0005525">
    <property type="term" value="F:GTP binding"/>
    <property type="evidence" value="ECO:0007669"/>
    <property type="project" value="InterPro"/>
</dbReference>
<dbReference type="OrthoDB" id="3185041at2759"/>
<keyword evidence="2" id="KW-1185">Reference proteome</keyword>
<reference evidence="1 2" key="1">
    <citation type="journal article" date="2016" name="Mol. Biol. Evol.">
        <title>Comparative Genomics of Early-Diverging Mushroom-Forming Fungi Provides Insights into the Origins of Lignocellulose Decay Capabilities.</title>
        <authorList>
            <person name="Nagy L.G."/>
            <person name="Riley R."/>
            <person name="Tritt A."/>
            <person name="Adam C."/>
            <person name="Daum C."/>
            <person name="Floudas D."/>
            <person name="Sun H."/>
            <person name="Yadav J.S."/>
            <person name="Pangilinan J."/>
            <person name="Larsson K.H."/>
            <person name="Matsuura K."/>
            <person name="Barry K."/>
            <person name="Labutti K."/>
            <person name="Kuo R."/>
            <person name="Ohm R.A."/>
            <person name="Bhattacharya S.S."/>
            <person name="Shirouzu T."/>
            <person name="Yoshinaga Y."/>
            <person name="Martin F.M."/>
            <person name="Grigoriev I.V."/>
            <person name="Hibbett D.S."/>
        </authorList>
    </citation>
    <scope>NUCLEOTIDE SEQUENCE [LARGE SCALE GENOMIC DNA]</scope>
    <source>
        <strain evidence="1 2">CBS 109695</strain>
    </source>
</reference>
<dbReference type="EMBL" id="KV417480">
    <property type="protein sequence ID" value="KZP34510.1"/>
    <property type="molecule type" value="Genomic_DNA"/>
</dbReference>
<dbReference type="Proteomes" id="UP000076532">
    <property type="component" value="Unassembled WGS sequence"/>
</dbReference>
<dbReference type="SUPFAM" id="SSF52540">
    <property type="entry name" value="P-loop containing nucleoside triphosphate hydrolases"/>
    <property type="match status" value="1"/>
</dbReference>